<evidence type="ECO:0000313" key="8">
    <source>
        <dbReference type="Proteomes" id="UP000245119"/>
    </source>
</evidence>
<evidence type="ECO:0000256" key="2">
    <source>
        <dbReference type="ARBA" id="ARBA00022771"/>
    </source>
</evidence>
<dbReference type="Pfam" id="PF00643">
    <property type="entry name" value="zf-B_box"/>
    <property type="match status" value="1"/>
</dbReference>
<dbReference type="GO" id="GO:0045087">
    <property type="term" value="P:innate immune response"/>
    <property type="evidence" value="ECO:0007669"/>
    <property type="project" value="TreeGrafter"/>
</dbReference>
<dbReference type="InterPro" id="IPR001841">
    <property type="entry name" value="Znf_RING"/>
</dbReference>
<dbReference type="SUPFAM" id="SSF57845">
    <property type="entry name" value="B-box zinc-binding domain"/>
    <property type="match status" value="1"/>
</dbReference>
<dbReference type="Gene3D" id="3.30.40.10">
    <property type="entry name" value="Zinc/RING finger domain, C3HC4 (zinc finger)"/>
    <property type="match status" value="1"/>
</dbReference>
<evidence type="ECO:0000259" key="5">
    <source>
        <dbReference type="PROSITE" id="PS50089"/>
    </source>
</evidence>
<dbReference type="Proteomes" id="UP000245119">
    <property type="component" value="Linkage Group LG2"/>
</dbReference>
<gene>
    <name evidence="7" type="ORF">C0Q70_03434</name>
</gene>
<dbReference type="PROSITE" id="PS00518">
    <property type="entry name" value="ZF_RING_1"/>
    <property type="match status" value="1"/>
</dbReference>
<dbReference type="GO" id="GO:0060340">
    <property type="term" value="P:positive regulation of type I interferon-mediated signaling pathway"/>
    <property type="evidence" value="ECO:0007669"/>
    <property type="project" value="TreeGrafter"/>
</dbReference>
<dbReference type="InterPro" id="IPR013083">
    <property type="entry name" value="Znf_RING/FYVE/PHD"/>
</dbReference>
<dbReference type="PANTHER" id="PTHR25462:SF299">
    <property type="entry name" value="E3 UBIQUITIN-PROTEIN LIGASE TRIM56"/>
    <property type="match status" value="1"/>
</dbReference>
<evidence type="ECO:0000313" key="7">
    <source>
        <dbReference type="EMBL" id="PVD36450.1"/>
    </source>
</evidence>
<proteinExistence type="predicted"/>
<dbReference type="PROSITE" id="PS50089">
    <property type="entry name" value="ZF_RING_2"/>
    <property type="match status" value="1"/>
</dbReference>
<name>A0A2T7PST3_POMCA</name>
<dbReference type="OrthoDB" id="6105938at2759"/>
<keyword evidence="2 4" id="KW-0863">Zinc-finger</keyword>
<dbReference type="InterPro" id="IPR047153">
    <property type="entry name" value="TRIM45/56/19-like"/>
</dbReference>
<dbReference type="InterPro" id="IPR000315">
    <property type="entry name" value="Znf_B-box"/>
</dbReference>
<keyword evidence="8" id="KW-1185">Reference proteome</keyword>
<evidence type="ECO:0000256" key="3">
    <source>
        <dbReference type="ARBA" id="ARBA00022833"/>
    </source>
</evidence>
<keyword evidence="1" id="KW-0479">Metal-binding</keyword>
<evidence type="ECO:0008006" key="9">
    <source>
        <dbReference type="Google" id="ProtNLM"/>
    </source>
</evidence>
<dbReference type="EMBL" id="PZQS01000002">
    <property type="protein sequence ID" value="PVD36450.1"/>
    <property type="molecule type" value="Genomic_DNA"/>
</dbReference>
<comment type="caution">
    <text evidence="7">The sequence shown here is derived from an EMBL/GenBank/DDBJ whole genome shotgun (WGS) entry which is preliminary data.</text>
</comment>
<evidence type="ECO:0000256" key="1">
    <source>
        <dbReference type="ARBA" id="ARBA00022723"/>
    </source>
</evidence>
<dbReference type="InterPro" id="IPR017907">
    <property type="entry name" value="Znf_RING_CS"/>
</dbReference>
<dbReference type="InterPro" id="IPR027370">
    <property type="entry name" value="Znf-RING_euk"/>
</dbReference>
<organism evidence="7 8">
    <name type="scientific">Pomacea canaliculata</name>
    <name type="common">Golden apple snail</name>
    <dbReference type="NCBI Taxonomy" id="400727"/>
    <lineage>
        <taxon>Eukaryota</taxon>
        <taxon>Metazoa</taxon>
        <taxon>Spiralia</taxon>
        <taxon>Lophotrochozoa</taxon>
        <taxon>Mollusca</taxon>
        <taxon>Gastropoda</taxon>
        <taxon>Caenogastropoda</taxon>
        <taxon>Architaenioglossa</taxon>
        <taxon>Ampullarioidea</taxon>
        <taxon>Ampullariidae</taxon>
        <taxon>Pomacea</taxon>
    </lineage>
</organism>
<dbReference type="AlphaFoldDB" id="A0A2T7PST3"/>
<dbReference type="Pfam" id="PF13445">
    <property type="entry name" value="zf-RING_UBOX"/>
    <property type="match status" value="1"/>
</dbReference>
<evidence type="ECO:0000259" key="6">
    <source>
        <dbReference type="PROSITE" id="PS50119"/>
    </source>
</evidence>
<dbReference type="PROSITE" id="PS50119">
    <property type="entry name" value="ZF_BBOX"/>
    <property type="match status" value="1"/>
</dbReference>
<feature type="domain" description="B box-type" evidence="6">
    <location>
        <begin position="82"/>
        <end position="123"/>
    </location>
</feature>
<keyword evidence="3" id="KW-0862">Zinc</keyword>
<dbReference type="GO" id="GO:0061630">
    <property type="term" value="F:ubiquitin protein ligase activity"/>
    <property type="evidence" value="ECO:0007669"/>
    <property type="project" value="TreeGrafter"/>
</dbReference>
<sequence length="136" mass="15276">MASTQINMTCAVCREIYTSPRFLPCYHSFCLACLEQLANRHGNTIPCPTCRAHFVVPLGGVCALQVNFYFTEEALEQARSDESNSMCSVHSKENVIFYCTQCDQAICIRCKLTRHDGHATEDLSEAATRCKQTIEQ</sequence>
<evidence type="ECO:0000256" key="4">
    <source>
        <dbReference type="PROSITE-ProRule" id="PRU00024"/>
    </source>
</evidence>
<feature type="domain" description="RING-type" evidence="5">
    <location>
        <begin position="10"/>
        <end position="51"/>
    </location>
</feature>
<dbReference type="PANTHER" id="PTHR25462">
    <property type="entry name" value="BONUS, ISOFORM C-RELATED"/>
    <property type="match status" value="1"/>
</dbReference>
<dbReference type="Gene3D" id="3.30.160.60">
    <property type="entry name" value="Classic Zinc Finger"/>
    <property type="match status" value="1"/>
</dbReference>
<dbReference type="SMART" id="SM00184">
    <property type="entry name" value="RING"/>
    <property type="match status" value="1"/>
</dbReference>
<dbReference type="SMART" id="SM00336">
    <property type="entry name" value="BBOX"/>
    <property type="match status" value="1"/>
</dbReference>
<protein>
    <recommendedName>
        <fullName evidence="9">RING-type domain-containing protein</fullName>
    </recommendedName>
</protein>
<dbReference type="SUPFAM" id="SSF57850">
    <property type="entry name" value="RING/U-box"/>
    <property type="match status" value="1"/>
</dbReference>
<dbReference type="GO" id="GO:0005654">
    <property type="term" value="C:nucleoplasm"/>
    <property type="evidence" value="ECO:0007669"/>
    <property type="project" value="TreeGrafter"/>
</dbReference>
<reference evidence="7 8" key="1">
    <citation type="submission" date="2018-04" db="EMBL/GenBank/DDBJ databases">
        <title>The genome of golden apple snail Pomacea canaliculata provides insight into stress tolerance and invasive adaptation.</title>
        <authorList>
            <person name="Liu C."/>
            <person name="Liu B."/>
            <person name="Ren Y."/>
            <person name="Zhang Y."/>
            <person name="Wang H."/>
            <person name="Li S."/>
            <person name="Jiang F."/>
            <person name="Yin L."/>
            <person name="Zhang G."/>
            <person name="Qian W."/>
            <person name="Fan W."/>
        </authorList>
    </citation>
    <scope>NUCLEOTIDE SEQUENCE [LARGE SCALE GENOMIC DNA]</scope>
    <source>
        <strain evidence="7">SZHN2017</strain>
        <tissue evidence="7">Muscle</tissue>
    </source>
</reference>
<accession>A0A2T7PST3</accession>
<dbReference type="GO" id="GO:0008270">
    <property type="term" value="F:zinc ion binding"/>
    <property type="evidence" value="ECO:0007669"/>
    <property type="project" value="UniProtKB-KW"/>
</dbReference>